<dbReference type="Pfam" id="PF21205">
    <property type="entry name" value="Rep3_C"/>
    <property type="match status" value="1"/>
</dbReference>
<accession>A0A2C8FES8</accession>
<dbReference type="InterPro" id="IPR036390">
    <property type="entry name" value="WH_DNA-bd_sf"/>
</dbReference>
<dbReference type="InterPro" id="IPR036388">
    <property type="entry name" value="WH-like_DNA-bd_sf"/>
</dbReference>
<dbReference type="KEGG" id="pprf:DPRO_PA0043"/>
<name>A0A2C8FES8_9BACT</name>
<dbReference type="GO" id="GO:0003887">
    <property type="term" value="F:DNA-directed DNA polymerase activity"/>
    <property type="evidence" value="ECO:0007669"/>
    <property type="project" value="InterPro"/>
</dbReference>
<dbReference type="EMBL" id="LT907976">
    <property type="protein sequence ID" value="SOB62167.1"/>
    <property type="molecule type" value="Genomic_DNA"/>
</dbReference>
<dbReference type="InterPro" id="IPR000525">
    <property type="entry name" value="Initiator_Rep_WH1"/>
</dbReference>
<keyword evidence="4" id="KW-1185">Reference proteome</keyword>
<sequence length="344" mass="40041">MLRQKHDVSTFAIREVKMSEQPDRKEIIAKHNDLIPILSKFGLQELRLMAFCLSLIDSQKDENFYNITFSVARMAEVFDINTNDIYAVAKQTAISINQKPAEFDDKDKTRLSFWFTDLEYHKGAGNLTFKFNESLKPYLLQLKENFTQYRIRDVYQFKRATTWRLYEALRQWKRSSERKKEWTLDEFREVVGVQGKYPRFVDLNKRVITPAVEDINKSSDIEVQWDRKKWGKEIVGVVFHIVKNRKTMEPGELIRDIAHDSLDDGLGPKEEAQAFFEVLTLKYGIAESTAKGLANGCYYAGLLDKIDFAAIEKRWDKIKTAKKPLKAYLTGAINSELKQKGELV</sequence>
<evidence type="ECO:0000256" key="1">
    <source>
        <dbReference type="ARBA" id="ARBA00038283"/>
    </source>
</evidence>
<dbReference type="Gene3D" id="1.10.10.10">
    <property type="entry name" value="Winged helix-like DNA-binding domain superfamily/Winged helix DNA-binding domain"/>
    <property type="match status" value="2"/>
</dbReference>
<evidence type="ECO:0000313" key="4">
    <source>
        <dbReference type="Proteomes" id="UP000219215"/>
    </source>
</evidence>
<feature type="domain" description="Initiator Rep protein WH1" evidence="2">
    <location>
        <begin position="27"/>
        <end position="169"/>
    </location>
</feature>
<geneLocation type="plasmid" evidence="4">
    <name>padpro</name>
</geneLocation>
<dbReference type="Pfam" id="PF01051">
    <property type="entry name" value="Rep3_N"/>
    <property type="match status" value="1"/>
</dbReference>
<evidence type="ECO:0000259" key="2">
    <source>
        <dbReference type="Pfam" id="PF01051"/>
    </source>
</evidence>
<dbReference type="AlphaFoldDB" id="A0A2C8FES8"/>
<evidence type="ECO:0000313" key="3">
    <source>
        <dbReference type="EMBL" id="SOB62167.1"/>
    </source>
</evidence>
<gene>
    <name evidence="3" type="ORF">DPRO_PA0043</name>
</gene>
<protein>
    <recommendedName>
        <fullName evidence="2">Initiator Rep protein WH1 domain-containing protein</fullName>
    </recommendedName>
</protein>
<keyword evidence="3" id="KW-0614">Plasmid</keyword>
<comment type="similarity">
    <text evidence="1">Belongs to the initiator RepB protein family.</text>
</comment>
<dbReference type="Proteomes" id="UP000219215">
    <property type="component" value="Plasmid paDPRO"/>
</dbReference>
<dbReference type="GO" id="GO:0006270">
    <property type="term" value="P:DNA replication initiation"/>
    <property type="evidence" value="ECO:0007669"/>
    <property type="project" value="InterPro"/>
</dbReference>
<dbReference type="SUPFAM" id="SSF46785">
    <property type="entry name" value="Winged helix' DNA-binding domain"/>
    <property type="match status" value="2"/>
</dbReference>
<reference evidence="4" key="1">
    <citation type="submission" date="2017-09" db="EMBL/GenBank/DDBJ databases">
        <authorList>
            <person name="Regsiter A."/>
            <person name="William W."/>
        </authorList>
    </citation>
    <scope>NUCLEOTIDE SEQUENCE [LARGE SCALE GENOMIC DNA]</scope>
    <source>
        <strain evidence="4">500-1</strain>
        <plasmid evidence="4">padpro</plasmid>
    </source>
</reference>
<proteinExistence type="inferred from homology"/>
<organism evidence="3 4">
    <name type="scientific">Pseudodesulfovibrio profundus</name>
    <dbReference type="NCBI Taxonomy" id="57320"/>
    <lineage>
        <taxon>Bacteria</taxon>
        <taxon>Pseudomonadati</taxon>
        <taxon>Thermodesulfobacteriota</taxon>
        <taxon>Desulfovibrionia</taxon>
        <taxon>Desulfovibrionales</taxon>
        <taxon>Desulfovibrionaceae</taxon>
    </lineage>
</organism>